<proteinExistence type="predicted"/>
<comment type="caution">
    <text evidence="2">The sequence shown here is derived from an EMBL/GenBank/DDBJ whole genome shotgun (WGS) entry which is preliminary data.</text>
</comment>
<gene>
    <name evidence="2" type="ORF">AFUS01_LOCUS10791</name>
</gene>
<feature type="non-terminal residue" evidence="2">
    <location>
        <position position="1"/>
    </location>
</feature>
<protein>
    <submittedName>
        <fullName evidence="2">Uncharacterized protein</fullName>
    </submittedName>
</protein>
<keyword evidence="3" id="KW-1185">Reference proteome</keyword>
<evidence type="ECO:0000313" key="2">
    <source>
        <dbReference type="EMBL" id="CAG7721585.1"/>
    </source>
</evidence>
<dbReference type="AlphaFoldDB" id="A0A8J2JJS3"/>
<dbReference type="Proteomes" id="UP000708208">
    <property type="component" value="Unassembled WGS sequence"/>
</dbReference>
<organism evidence="2 3">
    <name type="scientific">Allacma fusca</name>
    <dbReference type="NCBI Taxonomy" id="39272"/>
    <lineage>
        <taxon>Eukaryota</taxon>
        <taxon>Metazoa</taxon>
        <taxon>Ecdysozoa</taxon>
        <taxon>Arthropoda</taxon>
        <taxon>Hexapoda</taxon>
        <taxon>Collembola</taxon>
        <taxon>Symphypleona</taxon>
        <taxon>Sminthuridae</taxon>
        <taxon>Allacma</taxon>
    </lineage>
</organism>
<feature type="compositionally biased region" description="Basic and acidic residues" evidence="1">
    <location>
        <begin position="23"/>
        <end position="36"/>
    </location>
</feature>
<evidence type="ECO:0000256" key="1">
    <source>
        <dbReference type="SAM" id="MobiDB-lite"/>
    </source>
</evidence>
<name>A0A8J2JJS3_9HEXA</name>
<feature type="compositionally biased region" description="Polar residues" evidence="1">
    <location>
        <begin position="1"/>
        <end position="19"/>
    </location>
</feature>
<dbReference type="EMBL" id="CAJVCH010080854">
    <property type="protein sequence ID" value="CAG7721585.1"/>
    <property type="molecule type" value="Genomic_DNA"/>
</dbReference>
<accession>A0A8J2JJS3</accession>
<sequence>SKGTVTSKVFHRSNCSGSRNSKKVPEEYFKRGTEDI</sequence>
<feature type="region of interest" description="Disordered" evidence="1">
    <location>
        <begin position="1"/>
        <end position="36"/>
    </location>
</feature>
<reference evidence="2" key="1">
    <citation type="submission" date="2021-06" db="EMBL/GenBank/DDBJ databases">
        <authorList>
            <person name="Hodson N. C."/>
            <person name="Mongue J. A."/>
            <person name="Jaron S. K."/>
        </authorList>
    </citation>
    <scope>NUCLEOTIDE SEQUENCE</scope>
</reference>
<evidence type="ECO:0000313" key="3">
    <source>
        <dbReference type="Proteomes" id="UP000708208"/>
    </source>
</evidence>